<dbReference type="InterPro" id="IPR036291">
    <property type="entry name" value="NAD(P)-bd_dom_sf"/>
</dbReference>
<dbReference type="Pfam" id="PF00795">
    <property type="entry name" value="CN_hydrolase"/>
    <property type="match status" value="1"/>
</dbReference>
<dbReference type="PROSITE" id="PS50263">
    <property type="entry name" value="CN_HYDROLASE"/>
    <property type="match status" value="1"/>
</dbReference>
<dbReference type="InterPro" id="IPR036526">
    <property type="entry name" value="C-N_Hydrolase_sf"/>
</dbReference>
<dbReference type="AlphaFoldDB" id="A0A8H4P3T8"/>
<feature type="domain" description="CN hydrolase" evidence="2">
    <location>
        <begin position="5"/>
        <end position="284"/>
    </location>
</feature>
<dbReference type="PANTHER" id="PTHR46044:SF1">
    <property type="entry name" value="CN HYDROLASE DOMAIN-CONTAINING PROTEIN"/>
    <property type="match status" value="1"/>
</dbReference>
<organism evidence="3 4">
    <name type="scientific">Fusarium austroafricanum</name>
    <dbReference type="NCBI Taxonomy" id="2364996"/>
    <lineage>
        <taxon>Eukaryota</taxon>
        <taxon>Fungi</taxon>
        <taxon>Dikarya</taxon>
        <taxon>Ascomycota</taxon>
        <taxon>Pezizomycotina</taxon>
        <taxon>Sordariomycetes</taxon>
        <taxon>Hypocreomycetidae</taxon>
        <taxon>Hypocreales</taxon>
        <taxon>Nectriaceae</taxon>
        <taxon>Fusarium</taxon>
        <taxon>Fusarium concolor species complex</taxon>
    </lineage>
</organism>
<sequence>MDYKVVVAAVHAAPVFMNKAATTDKVINLIEQAGNEDIELLVFPETFIPGYPYWIECYPPLQQVGALVKYAAESVVVEDGDEIARISAACRRTGVAISLGISERIAQGYTLFNSQVNIDANGVLLGVHRKLQPTYVERSVWAQGGGHTLRTYRLTASGRPFNLGGLCCWEHTMNGARQALITQHQHIHAGAWPALSTMAGFDAVADSQIEALMKAHALTAQVFVITASNYVDDTCLEWMEKNLGKQEFVKAGGGWSSVIHPFCSFLAGPHTGAEEKLVKAEVDLSQLGQVKVWVDAAGHYQRPEILKFSFDNQPLWADEKSTPGRFSPVKNNAEEESVLKKDFSGNMAEFVFEDEDLTTLKGNVIVVTGGSSGIGLATVELLLSIGASVVNGDVQAPEKEMAGAYEFIKSDVTKWEELLVLFNKAKEIHGRIDHVFANAGIGPRADYLSTQLDQAGNLMEPSSQNLDINLKGVINTSTLAIHHLRQQAEGGSIVITGSATSLQPFRVVDYATSKHGVLGFGRGLVPSLKAARLPIRVNTLAPSWTDSNVLPSLKSLLNSINVDVQPASVVARCAAYLMADTTMNGQVVHVQRGRYAEVDKAVLIPAYRKIKGDDYPSEDEVFERLAAAAA</sequence>
<dbReference type="InterPro" id="IPR002347">
    <property type="entry name" value="SDR_fam"/>
</dbReference>
<name>A0A8H4P3T8_9HYPO</name>
<dbReference type="EMBL" id="JAADJG010000107">
    <property type="protein sequence ID" value="KAF4455041.1"/>
    <property type="molecule type" value="Genomic_DNA"/>
</dbReference>
<dbReference type="Proteomes" id="UP000605986">
    <property type="component" value="Unassembled WGS sequence"/>
</dbReference>
<dbReference type="Gene3D" id="3.40.50.720">
    <property type="entry name" value="NAD(P)-binding Rossmann-like Domain"/>
    <property type="match status" value="1"/>
</dbReference>
<dbReference type="SUPFAM" id="SSF51735">
    <property type="entry name" value="NAD(P)-binding Rossmann-fold domains"/>
    <property type="match status" value="1"/>
</dbReference>
<dbReference type="PRINTS" id="PR00081">
    <property type="entry name" value="GDHRDH"/>
</dbReference>
<comment type="similarity">
    <text evidence="1">Belongs to the carbon-nitrogen hydrolase superfamily. Nitrilase family.</text>
</comment>
<dbReference type="Pfam" id="PF00106">
    <property type="entry name" value="adh_short"/>
    <property type="match status" value="1"/>
</dbReference>
<dbReference type="InterPro" id="IPR003010">
    <property type="entry name" value="C-N_Hydrolase"/>
</dbReference>
<evidence type="ECO:0000256" key="1">
    <source>
        <dbReference type="ARBA" id="ARBA00008129"/>
    </source>
</evidence>
<keyword evidence="4" id="KW-1185">Reference proteome</keyword>
<dbReference type="GO" id="GO:0003824">
    <property type="term" value="F:catalytic activity"/>
    <property type="evidence" value="ECO:0007669"/>
    <property type="project" value="InterPro"/>
</dbReference>
<evidence type="ECO:0000313" key="4">
    <source>
        <dbReference type="Proteomes" id="UP000605986"/>
    </source>
</evidence>
<dbReference type="CDD" id="cd07564">
    <property type="entry name" value="nitrilases_CHs"/>
    <property type="match status" value="1"/>
</dbReference>
<dbReference type="SUPFAM" id="SSF56317">
    <property type="entry name" value="Carbon-nitrogen hydrolase"/>
    <property type="match status" value="1"/>
</dbReference>
<evidence type="ECO:0000259" key="2">
    <source>
        <dbReference type="PROSITE" id="PS50263"/>
    </source>
</evidence>
<proteinExistence type="inferred from homology"/>
<reference evidence="3" key="1">
    <citation type="submission" date="2020-01" db="EMBL/GenBank/DDBJ databases">
        <title>Identification and distribution of gene clusters putatively required for synthesis of sphingolipid metabolism inhibitors in phylogenetically diverse species of the filamentous fungus Fusarium.</title>
        <authorList>
            <person name="Kim H.-S."/>
            <person name="Busman M."/>
            <person name="Brown D.W."/>
            <person name="Divon H."/>
            <person name="Uhlig S."/>
            <person name="Proctor R.H."/>
        </authorList>
    </citation>
    <scope>NUCLEOTIDE SEQUENCE</scope>
    <source>
        <strain evidence="3">NRRL 53441</strain>
    </source>
</reference>
<comment type="caution">
    <text evidence="3">The sequence shown here is derived from an EMBL/GenBank/DDBJ whole genome shotgun (WGS) entry which is preliminary data.</text>
</comment>
<dbReference type="OrthoDB" id="10250282at2759"/>
<dbReference type="Gene3D" id="3.60.110.10">
    <property type="entry name" value="Carbon-nitrogen hydrolase"/>
    <property type="match status" value="1"/>
</dbReference>
<protein>
    <recommendedName>
        <fullName evidence="2">CN hydrolase domain-containing protein</fullName>
    </recommendedName>
</protein>
<evidence type="ECO:0000313" key="3">
    <source>
        <dbReference type="EMBL" id="KAF4455041.1"/>
    </source>
</evidence>
<dbReference type="InterPro" id="IPR044149">
    <property type="entry name" value="Nitrilases_CHs"/>
</dbReference>
<dbReference type="PANTHER" id="PTHR46044">
    <property type="entry name" value="NITRILASE"/>
    <property type="match status" value="1"/>
</dbReference>
<accession>A0A8H4P3T8</accession>
<gene>
    <name evidence="3" type="ORF">F53441_2546</name>
</gene>